<dbReference type="Pfam" id="PF11905">
    <property type="entry name" value="DUF3425"/>
    <property type="match status" value="1"/>
</dbReference>
<dbReference type="Proteomes" id="UP001174694">
    <property type="component" value="Unassembled WGS sequence"/>
</dbReference>
<evidence type="ECO:0000313" key="3">
    <source>
        <dbReference type="Proteomes" id="UP001174694"/>
    </source>
</evidence>
<dbReference type="PANTHER" id="PTHR38116">
    <property type="entry name" value="CHROMOSOME 7, WHOLE GENOME SHOTGUN SEQUENCE"/>
    <property type="match status" value="1"/>
</dbReference>
<name>A0AA38VE03_9PEZI</name>
<reference evidence="2" key="1">
    <citation type="submission" date="2022-07" db="EMBL/GenBank/DDBJ databases">
        <title>Fungi with potential for degradation of polypropylene.</title>
        <authorList>
            <person name="Gostincar C."/>
        </authorList>
    </citation>
    <scope>NUCLEOTIDE SEQUENCE</scope>
    <source>
        <strain evidence="2">EXF-13308</strain>
    </source>
</reference>
<dbReference type="InterPro" id="IPR021833">
    <property type="entry name" value="DUF3425"/>
</dbReference>
<evidence type="ECO:0000256" key="1">
    <source>
        <dbReference type="SAM" id="MobiDB-lite"/>
    </source>
</evidence>
<dbReference type="PANTHER" id="PTHR38116:SF1">
    <property type="entry name" value="BZIP DOMAIN-CONTAINING PROTEIN"/>
    <property type="match status" value="1"/>
</dbReference>
<comment type="caution">
    <text evidence="2">The sequence shown here is derived from an EMBL/GenBank/DDBJ whole genome shotgun (WGS) entry which is preliminary data.</text>
</comment>
<protein>
    <submittedName>
        <fullName evidence="2">Uncharacterized protein</fullName>
    </submittedName>
</protein>
<evidence type="ECO:0000313" key="2">
    <source>
        <dbReference type="EMBL" id="KAJ9133403.1"/>
    </source>
</evidence>
<organism evidence="2 3">
    <name type="scientific">Pleurostoma richardsiae</name>
    <dbReference type="NCBI Taxonomy" id="41990"/>
    <lineage>
        <taxon>Eukaryota</taxon>
        <taxon>Fungi</taxon>
        <taxon>Dikarya</taxon>
        <taxon>Ascomycota</taxon>
        <taxon>Pezizomycotina</taxon>
        <taxon>Sordariomycetes</taxon>
        <taxon>Sordariomycetidae</taxon>
        <taxon>Calosphaeriales</taxon>
        <taxon>Pleurostomataceae</taxon>
        <taxon>Pleurostoma</taxon>
    </lineage>
</organism>
<accession>A0AA38VE03</accession>
<sequence>MPQLAEAVDDDDDWTGTTDARSRRKIQTRLNTRAYRKRRKTLQAACSVVSNSVGAEPGIPCWIEDQQAVSMLPASVANRLRETGAPVIRRKSAPPRKQALPDQIFFPLAPDHLIVLIQYNVLRASRYNRDLLLGSGLFAPGTLSECDASITHTLPPLASPALLPPALHPTALQRAVPHEDWIDLMPHPAWRDNLIAAAGKYDEEAMWSDCLGGLFEGFPADEVERRGVAAWSPSWDVSGWEMSEGFKVRWGWLFRGCEEVVLEATNRWRRQRGEEAMVWEIDELE</sequence>
<dbReference type="EMBL" id="JANBVO010000050">
    <property type="protein sequence ID" value="KAJ9133403.1"/>
    <property type="molecule type" value="Genomic_DNA"/>
</dbReference>
<feature type="region of interest" description="Disordered" evidence="1">
    <location>
        <begin position="1"/>
        <end position="20"/>
    </location>
</feature>
<dbReference type="AlphaFoldDB" id="A0AA38VE03"/>
<gene>
    <name evidence="2" type="ORF">NKR23_g10796</name>
</gene>
<proteinExistence type="predicted"/>
<keyword evidence="3" id="KW-1185">Reference proteome</keyword>